<dbReference type="InterPro" id="IPR000719">
    <property type="entry name" value="Prot_kinase_dom"/>
</dbReference>
<keyword evidence="1" id="KW-0472">Membrane</keyword>
<dbReference type="RefSeq" id="WP_284100036.1">
    <property type="nucleotide sequence ID" value="NZ_JARRAF010000006.1"/>
</dbReference>
<dbReference type="InterPro" id="IPR007822">
    <property type="entry name" value="LANC-like"/>
</dbReference>
<reference evidence="3" key="1">
    <citation type="submission" date="2023-03" db="EMBL/GenBank/DDBJ databases">
        <title>Chitinimonas shenzhenensis gen. nov., sp. nov., a novel member of family Burkholderiaceae isolated from activated sludge collected in Shen Zhen, China.</title>
        <authorList>
            <person name="Wang X."/>
        </authorList>
    </citation>
    <scope>NUCLEOTIDE SEQUENCE</scope>
    <source>
        <strain evidence="3">DQS-5</strain>
    </source>
</reference>
<protein>
    <submittedName>
        <fullName evidence="3">Class III lanthionine synthetase LanKC</fullName>
    </submittedName>
</protein>
<dbReference type="NCBIfam" id="NF038151">
    <property type="entry name" value="lanthi_synth_III"/>
    <property type="match status" value="1"/>
</dbReference>
<dbReference type="SUPFAM" id="SSF56112">
    <property type="entry name" value="Protein kinase-like (PK-like)"/>
    <property type="match status" value="1"/>
</dbReference>
<keyword evidence="4" id="KW-1185">Reference proteome</keyword>
<comment type="caution">
    <text evidence="3">The sequence shown here is derived from an EMBL/GenBank/DDBJ whole genome shotgun (WGS) entry which is preliminary data.</text>
</comment>
<dbReference type="SMART" id="SM00220">
    <property type="entry name" value="S_TKc"/>
    <property type="match status" value="1"/>
</dbReference>
<dbReference type="Pfam" id="PF25816">
    <property type="entry name" value="RamC_N"/>
    <property type="match status" value="1"/>
</dbReference>
<evidence type="ECO:0000259" key="2">
    <source>
        <dbReference type="PROSITE" id="PS50011"/>
    </source>
</evidence>
<feature type="domain" description="Protein kinase" evidence="2">
    <location>
        <begin position="227"/>
        <end position="546"/>
    </location>
</feature>
<gene>
    <name evidence="3" type="primary">lanKC</name>
    <name evidence="3" type="ORF">PZA18_06670</name>
</gene>
<dbReference type="Pfam" id="PF00069">
    <property type="entry name" value="Pkinase"/>
    <property type="match status" value="1"/>
</dbReference>
<dbReference type="Gene3D" id="1.50.10.10">
    <property type="match status" value="1"/>
</dbReference>
<dbReference type="SUPFAM" id="SSF158745">
    <property type="entry name" value="LanC-like"/>
    <property type="match status" value="1"/>
</dbReference>
<organism evidence="3 4">
    <name type="scientific">Parachitinimonas caeni</name>
    <dbReference type="NCBI Taxonomy" id="3031301"/>
    <lineage>
        <taxon>Bacteria</taxon>
        <taxon>Pseudomonadati</taxon>
        <taxon>Pseudomonadota</taxon>
        <taxon>Betaproteobacteria</taxon>
        <taxon>Neisseriales</taxon>
        <taxon>Chitinibacteraceae</taxon>
        <taxon>Parachitinimonas</taxon>
    </lineage>
</organism>
<dbReference type="PROSITE" id="PS50011">
    <property type="entry name" value="PROTEIN_KINASE_DOM"/>
    <property type="match status" value="1"/>
</dbReference>
<dbReference type="CDD" id="cd04791">
    <property type="entry name" value="LanC_SerThrkinase"/>
    <property type="match status" value="1"/>
</dbReference>
<evidence type="ECO:0000313" key="3">
    <source>
        <dbReference type="EMBL" id="MDK2123729.1"/>
    </source>
</evidence>
<keyword evidence="1" id="KW-0812">Transmembrane</keyword>
<name>A0ABT7DV73_9NEIS</name>
<accession>A0ABT7DV73</accession>
<dbReference type="InterPro" id="IPR057929">
    <property type="entry name" value="RamC_N"/>
</dbReference>
<dbReference type="SMART" id="SM01260">
    <property type="entry name" value="LANC_like"/>
    <property type="match status" value="1"/>
</dbReference>
<dbReference type="Gene3D" id="1.10.510.10">
    <property type="entry name" value="Transferase(Phosphotransferase) domain 1"/>
    <property type="match status" value="1"/>
</dbReference>
<proteinExistence type="predicted"/>
<evidence type="ECO:0000313" key="4">
    <source>
        <dbReference type="Proteomes" id="UP001172778"/>
    </source>
</evidence>
<sequence length="891" mass="100754">MQEIKKDNPDVYIPSSYKKPEEIYSNHVKTLLPKMWRLKPEHFWTYAIPPQSKRMVQGWKIHISAIPDNALKILSLAIPVIIRHKTDFKFASDPAVLHSLLGKNCARQSSGKFITIYPENENIFKSLIEELYQALHHEVGPYILSDLQYKDCKVLFYRYGGFHSFQEESVDGDTTHCILDPSFRYIEDVRGVQFTLPGFVQDPFSGLTVENTEPADEETSSLFDELFSINAAIKFSNAGGVYLGKHNESDAEVIIKEARPYIGIDKNNQDAISRLKKEHRLLERLADTGFTPKPYGIFSEWEHVFLVQQKVKGRNLRSFVTANTPIIKHYASEEDVRKWVVTAANISKQLLRMVATLHDRNIIFGDLSHNNIMVDDDTQDLHLIDFEFSVETGIDPHLNFYTAGFASLARTERDQLEFADDYFALGSALLGFFSANLVLIERKQSYAKEILQAMQRDIGLPQTFCDCVIELQTNPKPDLAALISKLETMDLSSIHAWTAREIHIEDLKPAAETMLRDIFSYMQSMLNLQNSPRILPLSNDLKSPFALDHGISGILYAWHIANNQIPDDLLYFIRNKLSASGQLPGLLNGASGIAWVMSAIGERDISERMLLCASEHPLLYQRMSLGYGATGYGMAQLHHWHRFGEQTNLDAALEIAEILLETAKPHENGLYWDKQNEREGAEVGLHHGSSGIALFLLYMYCASGRKDFLEAGEKALQFDLSCGKGTDESLSFPRYQNNPHRIVYPYISFGSAGIATVILRYWQVTGNDHYKTYLDRIKADVSSKYAVNCGLFFGTTGLGNYLLDAYQILGDARYRDLAWRLLDGIQLQEIKRDNGSVFPMLRESQVTTDYSTGSSGIGLFLHRLIHNGPNFNLMLDDLLTLPARQSLSAAA</sequence>
<feature type="transmembrane region" description="Helical" evidence="1">
    <location>
        <begin position="743"/>
        <end position="762"/>
    </location>
</feature>
<dbReference type="InterPro" id="IPR058053">
    <property type="entry name" value="RamC_C"/>
</dbReference>
<evidence type="ECO:0000256" key="1">
    <source>
        <dbReference type="SAM" id="Phobius"/>
    </source>
</evidence>
<dbReference type="InterPro" id="IPR053524">
    <property type="entry name" value="Aerial_hyphae_peptide-synth"/>
</dbReference>
<dbReference type="Pfam" id="PF05147">
    <property type="entry name" value="LANC_like"/>
    <property type="match status" value="2"/>
</dbReference>
<dbReference type="InterPro" id="IPR012341">
    <property type="entry name" value="6hp_glycosidase-like_sf"/>
</dbReference>
<keyword evidence="1" id="KW-1133">Transmembrane helix</keyword>
<dbReference type="PANTHER" id="PTHR24347">
    <property type="entry name" value="SERINE/THREONINE-PROTEIN KINASE"/>
    <property type="match status" value="1"/>
</dbReference>
<dbReference type="EMBL" id="JARRAF010000006">
    <property type="protein sequence ID" value="MDK2123729.1"/>
    <property type="molecule type" value="Genomic_DNA"/>
</dbReference>
<dbReference type="InterPro" id="IPR011009">
    <property type="entry name" value="Kinase-like_dom_sf"/>
</dbReference>
<dbReference type="Proteomes" id="UP001172778">
    <property type="component" value="Unassembled WGS sequence"/>
</dbReference>